<evidence type="ECO:0000256" key="5">
    <source>
        <dbReference type="SAM" id="MobiDB-lite"/>
    </source>
</evidence>
<feature type="compositionally biased region" description="Low complexity" evidence="5">
    <location>
        <begin position="9"/>
        <end position="26"/>
    </location>
</feature>
<dbReference type="Gene3D" id="3.40.50.2300">
    <property type="match status" value="1"/>
</dbReference>
<dbReference type="Pfam" id="PF16488">
    <property type="entry name" value="ArgoL2"/>
    <property type="match status" value="1"/>
</dbReference>
<evidence type="ECO:0000259" key="7">
    <source>
        <dbReference type="PROSITE" id="PS50822"/>
    </source>
</evidence>
<dbReference type="InterPro" id="IPR003165">
    <property type="entry name" value="Piwi"/>
</dbReference>
<dbReference type="GeneID" id="110803805"/>
<keyword evidence="8" id="KW-1185">Reference proteome</keyword>
<evidence type="ECO:0000256" key="4">
    <source>
        <dbReference type="ARBA" id="ARBA00023274"/>
    </source>
</evidence>
<dbReference type="InterPro" id="IPR003100">
    <property type="entry name" value="PAZ_dom"/>
</dbReference>
<dbReference type="InterPro" id="IPR045246">
    <property type="entry name" value="Piwi_ago-like"/>
</dbReference>
<dbReference type="Pfam" id="PF16487">
    <property type="entry name" value="ArgoMid"/>
    <property type="match status" value="1"/>
</dbReference>
<dbReference type="PROSITE" id="PS50821">
    <property type="entry name" value="PAZ"/>
    <property type="match status" value="1"/>
</dbReference>
<dbReference type="PANTHER" id="PTHR22891">
    <property type="entry name" value="EUKARYOTIC TRANSLATION INITIATION FACTOR 2C"/>
    <property type="match status" value="1"/>
</dbReference>
<keyword evidence="3" id="KW-0943">RNA-mediated gene silencing</keyword>
<accession>A0ABM3RCN2</accession>
<dbReference type="Pfam" id="PF08699">
    <property type="entry name" value="ArgoL1"/>
    <property type="match status" value="1"/>
</dbReference>
<dbReference type="SMART" id="SM01163">
    <property type="entry name" value="DUF1785"/>
    <property type="match status" value="1"/>
</dbReference>
<dbReference type="Gene3D" id="3.30.420.10">
    <property type="entry name" value="Ribonuclease H-like superfamily/Ribonuclease H"/>
    <property type="match status" value="1"/>
</dbReference>
<dbReference type="CDD" id="cd04657">
    <property type="entry name" value="Piwi_ago-like"/>
    <property type="match status" value="1"/>
</dbReference>
<dbReference type="SMART" id="SM00950">
    <property type="entry name" value="Piwi"/>
    <property type="match status" value="1"/>
</dbReference>
<proteinExistence type="inferred from homology"/>
<dbReference type="InterPro" id="IPR036085">
    <property type="entry name" value="PAZ_dom_sf"/>
</dbReference>
<dbReference type="SUPFAM" id="SSF101690">
    <property type="entry name" value="PAZ domain"/>
    <property type="match status" value="1"/>
</dbReference>
<evidence type="ECO:0000259" key="6">
    <source>
        <dbReference type="PROSITE" id="PS50821"/>
    </source>
</evidence>
<evidence type="ECO:0000256" key="3">
    <source>
        <dbReference type="ARBA" id="ARBA00023158"/>
    </source>
</evidence>
<dbReference type="Pfam" id="PF16486">
    <property type="entry name" value="ArgoN"/>
    <property type="match status" value="1"/>
</dbReference>
<dbReference type="InterPro" id="IPR014811">
    <property type="entry name" value="ArgoL1"/>
</dbReference>
<dbReference type="CDD" id="cd02846">
    <property type="entry name" value="PAZ_argonaute_like"/>
    <property type="match status" value="1"/>
</dbReference>
<evidence type="ECO:0000313" key="11">
    <source>
        <dbReference type="RefSeq" id="XP_056693375.1"/>
    </source>
</evidence>
<reference evidence="8" key="1">
    <citation type="journal article" date="2021" name="Nat. Commun.">
        <title>Genomic analyses provide insights into spinach domestication and the genetic basis of agronomic traits.</title>
        <authorList>
            <person name="Cai X."/>
            <person name="Sun X."/>
            <person name="Xu C."/>
            <person name="Sun H."/>
            <person name="Wang X."/>
            <person name="Ge C."/>
            <person name="Zhang Z."/>
            <person name="Wang Q."/>
            <person name="Fei Z."/>
            <person name="Jiao C."/>
            <person name="Wang Q."/>
        </authorList>
    </citation>
    <scope>NUCLEOTIDE SEQUENCE [LARGE SCALE GENOMIC DNA]</scope>
    <source>
        <strain evidence="8">cv. Varoflay</strain>
    </source>
</reference>
<evidence type="ECO:0000256" key="1">
    <source>
        <dbReference type="ARBA" id="ARBA00008201"/>
    </source>
</evidence>
<dbReference type="InterPro" id="IPR032474">
    <property type="entry name" value="Argonaute_N"/>
</dbReference>
<gene>
    <name evidence="9 10 11" type="primary">LOC110803805</name>
</gene>
<dbReference type="InterPro" id="IPR012337">
    <property type="entry name" value="RNaseH-like_sf"/>
</dbReference>
<dbReference type="Pfam" id="PF02171">
    <property type="entry name" value="Piwi"/>
    <property type="match status" value="1"/>
</dbReference>
<dbReference type="SUPFAM" id="SSF53098">
    <property type="entry name" value="Ribonuclease H-like"/>
    <property type="match status" value="1"/>
</dbReference>
<dbReference type="RefSeq" id="XP_056693374.1">
    <property type="nucleotide sequence ID" value="XM_056837396.1"/>
</dbReference>
<feature type="region of interest" description="Disordered" evidence="5">
    <location>
        <begin position="1"/>
        <end position="26"/>
    </location>
</feature>
<evidence type="ECO:0000313" key="9">
    <source>
        <dbReference type="RefSeq" id="XP_056693373.1"/>
    </source>
</evidence>
<dbReference type="InterPro" id="IPR036397">
    <property type="entry name" value="RNaseH_sf"/>
</dbReference>
<dbReference type="RefSeq" id="XP_056693375.1">
    <property type="nucleotide sequence ID" value="XM_056837397.1"/>
</dbReference>
<evidence type="ECO:0000256" key="2">
    <source>
        <dbReference type="ARBA" id="ARBA00022491"/>
    </source>
</evidence>
<name>A0ABM3RCN2_SPIOL</name>
<sequence length="918" mass="103688">MTQGQILEPDQLQPSSPSALPPIASLDGVDPPESDIMCRPGFGSTGRCISVLVNHLKVSFESPDVTFYQYTAKITSEDCRPIESKSFRVKIIDELFKKHSHELKVKLFAFDGNENVYTVGPLSQKISDFTLILEESIGLSADNSSEPTKKSKHSLAPKLFKVEFNYCHEIPVQPVALTSEGHNTCDTRDALRVLNTILRQQAIKKGFLSVRQSFFQDDSRNCFEVDKGLIGLRGLDSSFHMTSAGLSLNLDVAMTLILKPGPVLDFLLANQNVLEPRYIDWVKAKRMLKNLRIKTSHTNRVYKIIGLSDKPCYQQSFPLKMEEDKDSNEEQFWETTVFEYFLKHRGVVLTYSKYMPCLDVGKPNKPIYLPIEICSLISLQRYRKQLSPTQKITLLERTKLKPHDRMKALTDAVKNNQYESDPLLVACGISVEKQFMQIAGRVLEPPKLKFGRSQDCMPEDGRWTFKNKQFMMPVNIKCWAIVNFSSNCDTSYLSRELINCGRSKGMDIERPYALVEENQQMRKASPLARVDAMFEKLQDKLPDQPEFILCVLPERKTSNLYGPWKMRSLSTFGLVTQCVCPVKITERYLTNVLLKINSKLGGINSLLAIEEPSYVPHVKDIPTMILGMDVSHGSPGGSDPSIAAVVGSMSWPLISRYRAVVRAQSPRTEIIDSLFKPQENGKDTGIMRKLLKDFYKTSDGQKPKQIIVFRDGVSNSQFSQVLDVELEQIKQGCFHYLVRSLTLLWCLVLLLLPLCSAYLGLGEEDIPKFTVIVAQKRHHTRLFKVGADGNVPPGTVVDTEVVHPRNYDFYMCAHGGMIGTLRPVHYHVLLDEIGFSPDELQNFIHALSYVYQRSTHATSVVAPISYAHHAARQVGQFVKHEELPENCGENNGFTTTGSIPVPELPSLHKNVRKTMFFC</sequence>
<dbReference type="InterPro" id="IPR032472">
    <property type="entry name" value="ArgoL2"/>
</dbReference>
<dbReference type="Proteomes" id="UP000813463">
    <property type="component" value="Chromosome 2"/>
</dbReference>
<dbReference type="InterPro" id="IPR032473">
    <property type="entry name" value="Argonaute_Mid_dom"/>
</dbReference>
<evidence type="ECO:0000313" key="8">
    <source>
        <dbReference type="Proteomes" id="UP000813463"/>
    </source>
</evidence>
<dbReference type="RefSeq" id="XP_056693373.1">
    <property type="nucleotide sequence ID" value="XM_056837395.1"/>
</dbReference>
<feature type="domain" description="PAZ" evidence="6">
    <location>
        <begin position="262"/>
        <end position="378"/>
    </location>
</feature>
<organism evidence="8 9">
    <name type="scientific">Spinacia oleracea</name>
    <name type="common">Spinach</name>
    <dbReference type="NCBI Taxonomy" id="3562"/>
    <lineage>
        <taxon>Eukaryota</taxon>
        <taxon>Viridiplantae</taxon>
        <taxon>Streptophyta</taxon>
        <taxon>Embryophyta</taxon>
        <taxon>Tracheophyta</taxon>
        <taxon>Spermatophyta</taxon>
        <taxon>Magnoliopsida</taxon>
        <taxon>eudicotyledons</taxon>
        <taxon>Gunneridae</taxon>
        <taxon>Pentapetalae</taxon>
        <taxon>Caryophyllales</taxon>
        <taxon>Chenopodiaceae</taxon>
        <taxon>Chenopodioideae</taxon>
        <taxon>Anserineae</taxon>
        <taxon>Spinacia</taxon>
    </lineage>
</organism>
<reference evidence="9 10" key="2">
    <citation type="submission" date="2025-05" db="UniProtKB">
        <authorList>
            <consortium name="RefSeq"/>
        </authorList>
    </citation>
    <scope>IDENTIFICATION</scope>
    <source>
        <tissue evidence="9 10">Leaf</tissue>
    </source>
</reference>
<keyword evidence="4" id="KW-0687">Ribonucleoprotein</keyword>
<keyword evidence="2" id="KW-0678">Repressor</keyword>
<protein>
    <submittedName>
        <fullName evidence="9 10">Protein argonaute 16 isoform X1</fullName>
    </submittedName>
</protein>
<feature type="domain" description="Piwi" evidence="7">
    <location>
        <begin position="547"/>
        <end position="879"/>
    </location>
</feature>
<dbReference type="Gene3D" id="2.170.260.10">
    <property type="entry name" value="paz domain"/>
    <property type="match status" value="1"/>
</dbReference>
<evidence type="ECO:0000313" key="10">
    <source>
        <dbReference type="RefSeq" id="XP_056693374.1"/>
    </source>
</evidence>
<dbReference type="Pfam" id="PF02170">
    <property type="entry name" value="PAZ"/>
    <property type="match status" value="1"/>
</dbReference>
<comment type="similarity">
    <text evidence="1">Belongs to the argonaute family. Ago subfamily.</text>
</comment>
<dbReference type="PROSITE" id="PS50822">
    <property type="entry name" value="PIWI"/>
    <property type="match status" value="1"/>
</dbReference>